<keyword evidence="2" id="KW-1185">Reference proteome</keyword>
<comment type="caution">
    <text evidence="1">The sequence shown here is derived from an EMBL/GenBank/DDBJ whole genome shotgun (WGS) entry which is preliminary data.</text>
</comment>
<evidence type="ECO:0000313" key="2">
    <source>
        <dbReference type="Proteomes" id="UP000821865"/>
    </source>
</evidence>
<sequence>MFYVLIGPLDADVNRNTAPSDQPGHEQDGDQMNHLAAAVGTGRPSGFGRGARRLSMSMPAKKQQASSKLANAHEAKPGADNLPEASEIGSPSSEISPDFSANWKKSSVHFGAAILQSITPKSLTRSLSTAGYRNWRPLVIVGAVVAAASFVIVFTFYLLYPRKNVIEYCDSVDCRLAVEDLKSLVNYQVSPCDNFHMHVCGRAGDNTFGGANLTTKALDDLLPLADAPLAEAIAKDTDILAATDVETVLRHVIRLSLRRGISTLFRASVITYLGSPALYMSRGKSLNEKLDKRTDGVSLQEVVARLFDGTFANARKVGQLDASNTVLRLLKFDETLRPQSGYASDEQFAGASKPEFMRQYVGGSDWLGFVNGLLPVESQLKETSLVVVSESEAIKKPVDELRKGIGLGVIYIVLHIAMEVGRFYSVPLSQVTKTCLQVAQEVLPPLFSNVFNNLTASSTSDTSRAGAIFFRVREVFLKHPLKLGLSEEDRKSVVSFLININLHVHGTTPGIWPNGSGWQPREATDSAAATFPQIHGTLKDREALRRLSDPPLFEQVTFRRDFLASNVAYSLLLNEIFLPASLRRIPVLYSGEVPTEFDMGTVGILMAMQMFHASEQSESGAQEWFDQNIGAFGHCFDTLPPNQLHQLFARTYSLRVVHRALSDHYEGYRYANNFRAVWREAQRTFFRRFCLLSCGDSRGNNGTTESQLDCLVPVLSMPEFHEAFECTGNDAVATGKCASLS</sequence>
<dbReference type="EMBL" id="CM023479">
    <property type="protein sequence ID" value="KAH7974409.1"/>
    <property type="molecule type" value="Genomic_DNA"/>
</dbReference>
<accession>A0ACB8DQC3</accession>
<organism evidence="1 2">
    <name type="scientific">Dermacentor silvarum</name>
    <name type="common">Tick</name>
    <dbReference type="NCBI Taxonomy" id="543639"/>
    <lineage>
        <taxon>Eukaryota</taxon>
        <taxon>Metazoa</taxon>
        <taxon>Ecdysozoa</taxon>
        <taxon>Arthropoda</taxon>
        <taxon>Chelicerata</taxon>
        <taxon>Arachnida</taxon>
        <taxon>Acari</taxon>
        <taxon>Parasitiformes</taxon>
        <taxon>Ixodida</taxon>
        <taxon>Ixodoidea</taxon>
        <taxon>Ixodidae</taxon>
        <taxon>Rhipicephalinae</taxon>
        <taxon>Dermacentor</taxon>
    </lineage>
</organism>
<gene>
    <name evidence="1" type="ORF">HPB49_015047</name>
</gene>
<name>A0ACB8DQC3_DERSI</name>
<reference evidence="1" key="1">
    <citation type="submission" date="2020-05" db="EMBL/GenBank/DDBJ databases">
        <title>Large-scale comparative analyses of tick genomes elucidate their genetic diversity and vector capacities.</title>
        <authorList>
            <person name="Jia N."/>
            <person name="Wang J."/>
            <person name="Shi W."/>
            <person name="Du L."/>
            <person name="Sun Y."/>
            <person name="Zhan W."/>
            <person name="Jiang J."/>
            <person name="Wang Q."/>
            <person name="Zhang B."/>
            <person name="Ji P."/>
            <person name="Sakyi L.B."/>
            <person name="Cui X."/>
            <person name="Yuan T."/>
            <person name="Jiang B."/>
            <person name="Yang W."/>
            <person name="Lam T.T.-Y."/>
            <person name="Chang Q."/>
            <person name="Ding S."/>
            <person name="Wang X."/>
            <person name="Zhu J."/>
            <person name="Ruan X."/>
            <person name="Zhao L."/>
            <person name="Wei J."/>
            <person name="Que T."/>
            <person name="Du C."/>
            <person name="Cheng J."/>
            <person name="Dai P."/>
            <person name="Han X."/>
            <person name="Huang E."/>
            <person name="Gao Y."/>
            <person name="Liu J."/>
            <person name="Shao H."/>
            <person name="Ye R."/>
            <person name="Li L."/>
            <person name="Wei W."/>
            <person name="Wang X."/>
            <person name="Wang C."/>
            <person name="Yang T."/>
            <person name="Huo Q."/>
            <person name="Li W."/>
            <person name="Guo W."/>
            <person name="Chen H."/>
            <person name="Zhou L."/>
            <person name="Ni X."/>
            <person name="Tian J."/>
            <person name="Zhou Y."/>
            <person name="Sheng Y."/>
            <person name="Liu T."/>
            <person name="Pan Y."/>
            <person name="Xia L."/>
            <person name="Li J."/>
            <person name="Zhao F."/>
            <person name="Cao W."/>
        </authorList>
    </citation>
    <scope>NUCLEOTIDE SEQUENCE</scope>
    <source>
        <strain evidence="1">Dsil-2018</strain>
    </source>
</reference>
<dbReference type="Proteomes" id="UP000821865">
    <property type="component" value="Chromosome 10"/>
</dbReference>
<protein>
    <submittedName>
        <fullName evidence="1">Uncharacterized protein</fullName>
    </submittedName>
</protein>
<proteinExistence type="predicted"/>
<evidence type="ECO:0000313" key="1">
    <source>
        <dbReference type="EMBL" id="KAH7974409.1"/>
    </source>
</evidence>